<dbReference type="EMBL" id="BAABFT010000003">
    <property type="protein sequence ID" value="GAA4318628.1"/>
    <property type="molecule type" value="Genomic_DNA"/>
</dbReference>
<reference evidence="3" key="1">
    <citation type="journal article" date="2019" name="Int. J. Syst. Evol. Microbiol.">
        <title>The Global Catalogue of Microorganisms (GCM) 10K type strain sequencing project: providing services to taxonomists for standard genome sequencing and annotation.</title>
        <authorList>
            <consortium name="The Broad Institute Genomics Platform"/>
            <consortium name="The Broad Institute Genome Sequencing Center for Infectious Disease"/>
            <person name="Wu L."/>
            <person name="Ma J."/>
        </authorList>
    </citation>
    <scope>NUCLEOTIDE SEQUENCE [LARGE SCALE GENOMIC DNA]</scope>
    <source>
        <strain evidence="3">JCM 17705</strain>
    </source>
</reference>
<gene>
    <name evidence="2" type="ORF">GCM10023149_16810</name>
</gene>
<organism evidence="2 3">
    <name type="scientific">Mucilaginibacter gynuensis</name>
    <dbReference type="NCBI Taxonomy" id="1302236"/>
    <lineage>
        <taxon>Bacteria</taxon>
        <taxon>Pseudomonadati</taxon>
        <taxon>Bacteroidota</taxon>
        <taxon>Sphingobacteriia</taxon>
        <taxon>Sphingobacteriales</taxon>
        <taxon>Sphingobacteriaceae</taxon>
        <taxon>Mucilaginibacter</taxon>
    </lineage>
</organism>
<evidence type="ECO:0000313" key="3">
    <source>
        <dbReference type="Proteomes" id="UP001500582"/>
    </source>
</evidence>
<comment type="caution">
    <text evidence="2">The sequence shown here is derived from an EMBL/GenBank/DDBJ whole genome shotgun (WGS) entry which is preliminary data.</text>
</comment>
<dbReference type="Gene3D" id="2.60.120.560">
    <property type="entry name" value="Exo-inulinase, domain 1"/>
    <property type="match status" value="1"/>
</dbReference>
<keyword evidence="3" id="KW-1185">Reference proteome</keyword>
<sequence length="271" mass="30372">MASAQKLNNKWTPLLTADLKYWDKFIGVPHTSLALEGYPKGDGMNGTPLGLNNDPLKVFTVEMVDGQPVLHISGQMYGGLSTKAEFENYHLKLEFKWGENKYQPRLKDKRDNGIIYHATGPHGVFWNVWMRGHEFQVQEGDMGDYYSLSGVGMDIHAGLKPGTTRPEWIYDPAGPLVQFTSDRTPASTCTHLGNYEKPNGEWNSLELYCYGDKSIHVVNGHVVMVLQNSRLSPHEGAETGFIKGKIQLQSEGAEAYYRNISIKKLDKLPAL</sequence>
<accession>A0ABP8G774</accession>
<evidence type="ECO:0000313" key="2">
    <source>
        <dbReference type="EMBL" id="GAA4318628.1"/>
    </source>
</evidence>
<evidence type="ECO:0000259" key="1">
    <source>
        <dbReference type="Pfam" id="PF06439"/>
    </source>
</evidence>
<dbReference type="Pfam" id="PF06439">
    <property type="entry name" value="3keto-disac_hyd"/>
    <property type="match status" value="1"/>
</dbReference>
<name>A0ABP8G774_9SPHI</name>
<dbReference type="InterPro" id="IPR010496">
    <property type="entry name" value="AL/BT2_dom"/>
</dbReference>
<proteinExistence type="predicted"/>
<protein>
    <submittedName>
        <fullName evidence="2">DUF1080 domain-containing protein</fullName>
    </submittedName>
</protein>
<feature type="domain" description="3-keto-alpha-glucoside-1,2-lyase/3-keto-2-hydroxy-glucal hydratase" evidence="1">
    <location>
        <begin position="55"/>
        <end position="263"/>
    </location>
</feature>
<dbReference type="Proteomes" id="UP001500582">
    <property type="component" value="Unassembled WGS sequence"/>
</dbReference>